<dbReference type="InterPro" id="IPR029063">
    <property type="entry name" value="SAM-dependent_MTases_sf"/>
</dbReference>
<accession>A0AAN6VPA1</accession>
<comment type="caution">
    <text evidence="3">The sequence shown here is derived from an EMBL/GenBank/DDBJ whole genome shotgun (WGS) entry which is preliminary data.</text>
</comment>
<reference evidence="3" key="1">
    <citation type="journal article" date="2023" name="Mol. Phylogenet. Evol.">
        <title>Genome-scale phylogeny and comparative genomics of the fungal order Sordariales.</title>
        <authorList>
            <person name="Hensen N."/>
            <person name="Bonometti L."/>
            <person name="Westerberg I."/>
            <person name="Brannstrom I.O."/>
            <person name="Guillou S."/>
            <person name="Cros-Aarteil S."/>
            <person name="Calhoun S."/>
            <person name="Haridas S."/>
            <person name="Kuo A."/>
            <person name="Mondo S."/>
            <person name="Pangilinan J."/>
            <person name="Riley R."/>
            <person name="LaButti K."/>
            <person name="Andreopoulos B."/>
            <person name="Lipzen A."/>
            <person name="Chen C."/>
            <person name="Yan M."/>
            <person name="Daum C."/>
            <person name="Ng V."/>
            <person name="Clum A."/>
            <person name="Steindorff A."/>
            <person name="Ohm R.A."/>
            <person name="Martin F."/>
            <person name="Silar P."/>
            <person name="Natvig D.O."/>
            <person name="Lalanne C."/>
            <person name="Gautier V."/>
            <person name="Ament-Velasquez S.L."/>
            <person name="Kruys A."/>
            <person name="Hutchinson M.I."/>
            <person name="Powell A.J."/>
            <person name="Barry K."/>
            <person name="Miller A.N."/>
            <person name="Grigoriev I.V."/>
            <person name="Debuchy R."/>
            <person name="Gladieux P."/>
            <person name="Hiltunen Thoren M."/>
            <person name="Johannesson H."/>
        </authorList>
    </citation>
    <scope>NUCLEOTIDE SEQUENCE</scope>
    <source>
        <strain evidence="3">CBS 538.74</strain>
    </source>
</reference>
<dbReference type="Pfam" id="PF13489">
    <property type="entry name" value="Methyltransf_23"/>
    <property type="match status" value="1"/>
</dbReference>
<gene>
    <name evidence="3" type="ORF">C8A00DRAFT_32392</name>
</gene>
<keyword evidence="4" id="KW-1185">Reference proteome</keyword>
<organism evidence="3 4">
    <name type="scientific">Chaetomidium leptoderma</name>
    <dbReference type="NCBI Taxonomy" id="669021"/>
    <lineage>
        <taxon>Eukaryota</taxon>
        <taxon>Fungi</taxon>
        <taxon>Dikarya</taxon>
        <taxon>Ascomycota</taxon>
        <taxon>Pezizomycotina</taxon>
        <taxon>Sordariomycetes</taxon>
        <taxon>Sordariomycetidae</taxon>
        <taxon>Sordariales</taxon>
        <taxon>Chaetomiaceae</taxon>
        <taxon>Chaetomidium</taxon>
    </lineage>
</organism>
<dbReference type="CDD" id="cd02440">
    <property type="entry name" value="AdoMet_MTases"/>
    <property type="match status" value="1"/>
</dbReference>
<evidence type="ECO:0000256" key="2">
    <source>
        <dbReference type="SAM" id="MobiDB-lite"/>
    </source>
</evidence>
<dbReference type="PANTHER" id="PTHR43591:SF10">
    <property type="entry name" value="ABC TRANSMEMBRANE TYPE-1 DOMAIN-CONTAINING PROTEIN-RELATED"/>
    <property type="match status" value="1"/>
</dbReference>
<dbReference type="EMBL" id="MU856902">
    <property type="protein sequence ID" value="KAK4154797.1"/>
    <property type="molecule type" value="Genomic_DNA"/>
</dbReference>
<proteinExistence type="inferred from homology"/>
<dbReference type="AlphaFoldDB" id="A0AAN6VPA1"/>
<feature type="region of interest" description="Disordered" evidence="2">
    <location>
        <begin position="1"/>
        <end position="63"/>
    </location>
</feature>
<sequence length="370" mass="41074">MASPVADPSLSPPRDETAASPQPQTSAGPSNDILPGDHWTQQPVEPAADNDGDSSYDSDNASSTASLTSSILEYRTIQGRTYHSDRVSNGEYWGPNDDKQNVAMDIIHHGLMLALDGKLFKAPLDMHKVKKVLDVGTGTGLWAIDFADEYPDVEVIGTDISPIQPGWVPPNLFFEIEDMTQPWTFGENTFDFVHMRYLFGSVPDWNALFKEAYHALQPGGFIETLEADALIFAEDGTIADGSPLDQWGKVFIEGGKKFGRSFSVVNEDLQRKAIEAAGFTNIVQWDFNSPITGWSADKKLKEIGTYGHLSLEQDMDGMVLYMFKEVMGWSSPEIMAYIAHLRRQLRDKSVHPCCKLRMVYAQKPFDAPVS</sequence>
<dbReference type="SUPFAM" id="SSF53335">
    <property type="entry name" value="S-adenosyl-L-methionine-dependent methyltransferases"/>
    <property type="match status" value="1"/>
</dbReference>
<protein>
    <submittedName>
        <fullName evidence="3">Secondary metabolism regulator LAE1</fullName>
    </submittedName>
</protein>
<comment type="similarity">
    <text evidence="1">Belongs to the methyltransferase superfamily. LaeA methyltransferase family.</text>
</comment>
<feature type="compositionally biased region" description="Polar residues" evidence="2">
    <location>
        <begin position="19"/>
        <end position="29"/>
    </location>
</feature>
<dbReference type="PANTHER" id="PTHR43591">
    <property type="entry name" value="METHYLTRANSFERASE"/>
    <property type="match status" value="1"/>
</dbReference>
<name>A0AAN6VPA1_9PEZI</name>
<evidence type="ECO:0000313" key="3">
    <source>
        <dbReference type="EMBL" id="KAK4154797.1"/>
    </source>
</evidence>
<dbReference type="Proteomes" id="UP001302745">
    <property type="component" value="Unassembled WGS sequence"/>
</dbReference>
<evidence type="ECO:0000313" key="4">
    <source>
        <dbReference type="Proteomes" id="UP001302745"/>
    </source>
</evidence>
<dbReference type="GO" id="GO:0008168">
    <property type="term" value="F:methyltransferase activity"/>
    <property type="evidence" value="ECO:0007669"/>
    <property type="project" value="TreeGrafter"/>
</dbReference>
<dbReference type="Gene3D" id="3.40.50.150">
    <property type="entry name" value="Vaccinia Virus protein VP39"/>
    <property type="match status" value="1"/>
</dbReference>
<reference evidence="3" key="2">
    <citation type="submission" date="2023-05" db="EMBL/GenBank/DDBJ databases">
        <authorList>
            <consortium name="Lawrence Berkeley National Laboratory"/>
            <person name="Steindorff A."/>
            <person name="Hensen N."/>
            <person name="Bonometti L."/>
            <person name="Westerberg I."/>
            <person name="Brannstrom I.O."/>
            <person name="Guillou S."/>
            <person name="Cros-Aarteil S."/>
            <person name="Calhoun S."/>
            <person name="Haridas S."/>
            <person name="Kuo A."/>
            <person name="Mondo S."/>
            <person name="Pangilinan J."/>
            <person name="Riley R."/>
            <person name="Labutti K."/>
            <person name="Andreopoulos B."/>
            <person name="Lipzen A."/>
            <person name="Chen C."/>
            <person name="Yanf M."/>
            <person name="Daum C."/>
            <person name="Ng V."/>
            <person name="Clum A."/>
            <person name="Ohm R."/>
            <person name="Martin F."/>
            <person name="Silar P."/>
            <person name="Natvig D."/>
            <person name="Lalanne C."/>
            <person name="Gautier V."/>
            <person name="Ament-Velasquez S.L."/>
            <person name="Kruys A."/>
            <person name="Hutchinson M.I."/>
            <person name="Powell A.J."/>
            <person name="Barry K."/>
            <person name="Miller A.N."/>
            <person name="Grigoriev I.V."/>
            <person name="Debuchy R."/>
            <person name="Gladieux P."/>
            <person name="Thoren M.H."/>
            <person name="Johannesson H."/>
        </authorList>
    </citation>
    <scope>NUCLEOTIDE SEQUENCE</scope>
    <source>
        <strain evidence="3">CBS 538.74</strain>
    </source>
</reference>
<evidence type="ECO:0000256" key="1">
    <source>
        <dbReference type="ARBA" id="ARBA00038158"/>
    </source>
</evidence>